<dbReference type="GO" id="GO:0016407">
    <property type="term" value="F:acetyltransferase activity"/>
    <property type="evidence" value="ECO:0007669"/>
    <property type="project" value="InterPro"/>
</dbReference>
<dbReference type="InterPro" id="IPR001451">
    <property type="entry name" value="Hexapep"/>
</dbReference>
<dbReference type="PANTHER" id="PTHR23416">
    <property type="entry name" value="SIALIC ACID SYNTHASE-RELATED"/>
    <property type="match status" value="1"/>
</dbReference>
<dbReference type="Proteomes" id="UP000054558">
    <property type="component" value="Unassembled WGS sequence"/>
</dbReference>
<dbReference type="Gene3D" id="2.160.10.10">
    <property type="entry name" value="Hexapeptide repeat proteins"/>
    <property type="match status" value="1"/>
</dbReference>
<gene>
    <name evidence="5" type="ORF">KFL_001350060</name>
</gene>
<dbReference type="InterPro" id="IPR011004">
    <property type="entry name" value="Trimer_LpxA-like_sf"/>
</dbReference>
<evidence type="ECO:0000313" key="5">
    <source>
        <dbReference type="EMBL" id="GAQ83082.1"/>
    </source>
</evidence>
<dbReference type="AlphaFoldDB" id="A0A1Y1HZB6"/>
<comment type="similarity">
    <text evidence="1">Belongs to the transferase hexapeptide repeat family.</text>
</comment>
<dbReference type="FunFam" id="2.160.10.10:FF:000025">
    <property type="entry name" value="Hexapeptide-repeat containing-acetyltransferase"/>
    <property type="match status" value="1"/>
</dbReference>
<dbReference type="OMA" id="CVILDCN"/>
<dbReference type="SMART" id="SM01266">
    <property type="entry name" value="Mac"/>
    <property type="match status" value="1"/>
</dbReference>
<dbReference type="GO" id="GO:0008374">
    <property type="term" value="F:O-acyltransferase activity"/>
    <property type="evidence" value="ECO:0000318"/>
    <property type="project" value="GO_Central"/>
</dbReference>
<dbReference type="CDD" id="cd03357">
    <property type="entry name" value="LbH_MAT_GAT"/>
    <property type="match status" value="1"/>
</dbReference>
<dbReference type="Pfam" id="PF12464">
    <property type="entry name" value="Mac"/>
    <property type="match status" value="1"/>
</dbReference>
<evidence type="ECO:0000256" key="1">
    <source>
        <dbReference type="ARBA" id="ARBA00007274"/>
    </source>
</evidence>
<dbReference type="InterPro" id="IPR051159">
    <property type="entry name" value="Hexapeptide_acetyltransf"/>
</dbReference>
<dbReference type="PANTHER" id="PTHR23416:SF23">
    <property type="entry name" value="ACETYLTRANSFERASE C18B11.09C-RELATED"/>
    <property type="match status" value="1"/>
</dbReference>
<sequence length="182" mass="19480">MLAGELYSPLQNPELKTLHRRAVKVVNEFNETPLDEEERRAELMKDIFGSIGTTPYIEPRFFCDYGKNTFIGNNFYANAGLVILDANTVHIGNDVLCAPNVQIYAATHPTDPATRAAGLELALPIRIGNNVWIGGSAIINPGVTVGDNSVIGSGSVVTRDVPPNVVVAGNPARVLKQLVGTA</sequence>
<accession>A0A1Y1HZB6</accession>
<dbReference type="SUPFAM" id="SSF51161">
    <property type="entry name" value="Trimeric LpxA-like enzymes"/>
    <property type="match status" value="1"/>
</dbReference>
<proteinExistence type="inferred from homology"/>
<organism evidence="5 6">
    <name type="scientific">Klebsormidium nitens</name>
    <name type="common">Green alga</name>
    <name type="synonym">Ulothrix nitens</name>
    <dbReference type="NCBI Taxonomy" id="105231"/>
    <lineage>
        <taxon>Eukaryota</taxon>
        <taxon>Viridiplantae</taxon>
        <taxon>Streptophyta</taxon>
        <taxon>Klebsormidiophyceae</taxon>
        <taxon>Klebsormidiales</taxon>
        <taxon>Klebsormidiaceae</taxon>
        <taxon>Klebsormidium</taxon>
    </lineage>
</organism>
<protein>
    <submittedName>
        <fullName evidence="5">Maltose O-acetyltransferase</fullName>
    </submittedName>
</protein>
<evidence type="ECO:0000313" key="6">
    <source>
        <dbReference type="Proteomes" id="UP000054558"/>
    </source>
</evidence>
<keyword evidence="6" id="KW-1185">Reference proteome</keyword>
<dbReference type="InterPro" id="IPR018357">
    <property type="entry name" value="Hexapep_transf_CS"/>
</dbReference>
<dbReference type="Pfam" id="PF00132">
    <property type="entry name" value="Hexapep"/>
    <property type="match status" value="1"/>
</dbReference>
<dbReference type="STRING" id="105231.A0A1Y1HZB6"/>
<dbReference type="PROSITE" id="PS00101">
    <property type="entry name" value="HEXAPEP_TRANSFERASES"/>
    <property type="match status" value="1"/>
</dbReference>
<dbReference type="InterPro" id="IPR024688">
    <property type="entry name" value="Mac_dom"/>
</dbReference>
<dbReference type="EMBL" id="DF237084">
    <property type="protein sequence ID" value="GAQ83082.1"/>
    <property type="molecule type" value="Genomic_DNA"/>
</dbReference>
<evidence type="ECO:0000256" key="2">
    <source>
        <dbReference type="ARBA" id="ARBA00022679"/>
    </source>
</evidence>
<feature type="domain" description="Maltose/galactoside acetyltransferase" evidence="4">
    <location>
        <begin position="1"/>
        <end position="53"/>
    </location>
</feature>
<evidence type="ECO:0000256" key="3">
    <source>
        <dbReference type="ARBA" id="ARBA00023315"/>
    </source>
</evidence>
<keyword evidence="3" id="KW-0012">Acyltransferase</keyword>
<keyword evidence="2 5" id="KW-0808">Transferase</keyword>
<reference evidence="5 6" key="1">
    <citation type="journal article" date="2014" name="Nat. Commun.">
        <title>Klebsormidium flaccidum genome reveals primary factors for plant terrestrial adaptation.</title>
        <authorList>
            <person name="Hori K."/>
            <person name="Maruyama F."/>
            <person name="Fujisawa T."/>
            <person name="Togashi T."/>
            <person name="Yamamoto N."/>
            <person name="Seo M."/>
            <person name="Sato S."/>
            <person name="Yamada T."/>
            <person name="Mori H."/>
            <person name="Tajima N."/>
            <person name="Moriyama T."/>
            <person name="Ikeuchi M."/>
            <person name="Watanabe M."/>
            <person name="Wada H."/>
            <person name="Kobayashi K."/>
            <person name="Saito M."/>
            <person name="Masuda T."/>
            <person name="Sasaki-Sekimoto Y."/>
            <person name="Mashiguchi K."/>
            <person name="Awai K."/>
            <person name="Shimojima M."/>
            <person name="Masuda S."/>
            <person name="Iwai M."/>
            <person name="Nobusawa T."/>
            <person name="Narise T."/>
            <person name="Kondo S."/>
            <person name="Saito H."/>
            <person name="Sato R."/>
            <person name="Murakawa M."/>
            <person name="Ihara Y."/>
            <person name="Oshima-Yamada Y."/>
            <person name="Ohtaka K."/>
            <person name="Satoh M."/>
            <person name="Sonobe K."/>
            <person name="Ishii M."/>
            <person name="Ohtani R."/>
            <person name="Kanamori-Sato M."/>
            <person name="Honoki R."/>
            <person name="Miyazaki D."/>
            <person name="Mochizuki H."/>
            <person name="Umetsu J."/>
            <person name="Higashi K."/>
            <person name="Shibata D."/>
            <person name="Kamiya Y."/>
            <person name="Sato N."/>
            <person name="Nakamura Y."/>
            <person name="Tabata S."/>
            <person name="Ida S."/>
            <person name="Kurokawa K."/>
            <person name="Ohta H."/>
        </authorList>
    </citation>
    <scope>NUCLEOTIDE SEQUENCE [LARGE SCALE GENOMIC DNA]</scope>
    <source>
        <strain evidence="5 6">NIES-2285</strain>
    </source>
</reference>
<dbReference type="OrthoDB" id="25818at2759"/>
<name>A0A1Y1HZB6_KLENI</name>
<evidence type="ECO:0000259" key="4">
    <source>
        <dbReference type="SMART" id="SM01266"/>
    </source>
</evidence>